<evidence type="ECO:0000313" key="2">
    <source>
        <dbReference type="Proteomes" id="UP001165064"/>
    </source>
</evidence>
<dbReference type="EMBL" id="BSXS01000747">
    <property type="protein sequence ID" value="GME73741.1"/>
    <property type="molecule type" value="Genomic_DNA"/>
</dbReference>
<comment type="caution">
    <text evidence="1">The sequence shown here is derived from an EMBL/GenBank/DDBJ whole genome shotgun (WGS) entry which is preliminary data.</text>
</comment>
<gene>
    <name evidence="1" type="ORF">Amon02_000151500</name>
</gene>
<reference evidence="1" key="1">
    <citation type="submission" date="2023-04" db="EMBL/GenBank/DDBJ databases">
        <title>Ambrosiozyma monospora NBRC 10751.</title>
        <authorList>
            <person name="Ichikawa N."/>
            <person name="Sato H."/>
            <person name="Tonouchi N."/>
        </authorList>
    </citation>
    <scope>NUCLEOTIDE SEQUENCE</scope>
    <source>
        <strain evidence="1">NBRC 10751</strain>
    </source>
</reference>
<dbReference type="Proteomes" id="UP001165064">
    <property type="component" value="Unassembled WGS sequence"/>
</dbReference>
<protein>
    <submittedName>
        <fullName evidence="1">Unnamed protein product</fullName>
    </submittedName>
</protein>
<keyword evidence="2" id="KW-1185">Reference proteome</keyword>
<organism evidence="1 2">
    <name type="scientific">Ambrosiozyma monospora</name>
    <name type="common">Yeast</name>
    <name type="synonym">Endomycopsis monosporus</name>
    <dbReference type="NCBI Taxonomy" id="43982"/>
    <lineage>
        <taxon>Eukaryota</taxon>
        <taxon>Fungi</taxon>
        <taxon>Dikarya</taxon>
        <taxon>Ascomycota</taxon>
        <taxon>Saccharomycotina</taxon>
        <taxon>Pichiomycetes</taxon>
        <taxon>Pichiales</taxon>
        <taxon>Pichiaceae</taxon>
        <taxon>Ambrosiozyma</taxon>
    </lineage>
</organism>
<proteinExistence type="predicted"/>
<accession>A0ACB5SUX6</accession>
<sequence length="354" mass="40362">MRQMLLIMQILGYLKTLMGIFNAVPSTDPFEVMEKATNVFNGRRFISVAPLMEGKGESDVESKFITWSNFEEIAASLSKYLIKELENGTYFAYPPINVVGTETMARKKSAAKKAKVAELKKEKELQQTTKPIVESEAQSKKRSIEKVEPESDGSDSEEDDEESSTSEDEDDYGELLTEDVEEGINKVLNAIKTGDKSLFDSKVTFFKESDQDGAQKSKKEKPMYLKDYHRKNLLDGHAFEDEDGEERDWEGDEKPYALQQKEDKDKLLEAFKTSEANADGDDNDDDDDFLVKKEKPANLEEDEEHAQDPALPDPQLDGEKFLEQFMDKQAWIPKNDSKKIRLEEDDEEFDDALP</sequence>
<name>A0ACB5SUX6_AMBMO</name>
<evidence type="ECO:0000313" key="1">
    <source>
        <dbReference type="EMBL" id="GME73741.1"/>
    </source>
</evidence>